<sequence>MKPFLALSVCVRLTACAANAPVVQTETRYDPATQARVRLYGQNQKPARLVSGIDCEHNRRGTAVSVGRSLGDAFSSFAGTAQSSSIGIPETEISRHIGERNGLMSRAVFREYVVAAGKPADVQSSYIGLTHSNRPANPMAESYLVMKEGSCHSQLASFVPQAGRDYEVVGATGRACGVAVFEVAADGSTQAVALQDAFRCRRR</sequence>
<feature type="chain" id="PRO_5003462531" description="Lipoprotein" evidence="1">
    <location>
        <begin position="21"/>
        <end position="203"/>
    </location>
</feature>
<protein>
    <recommendedName>
        <fullName evidence="4">Lipoprotein</fullName>
    </recommendedName>
</protein>
<evidence type="ECO:0000313" key="3">
    <source>
        <dbReference type="Proteomes" id="UP000003019"/>
    </source>
</evidence>
<organism evidence="2 3">
    <name type="scientific">Neisseria shayeganii 871</name>
    <dbReference type="NCBI Taxonomy" id="1032488"/>
    <lineage>
        <taxon>Bacteria</taxon>
        <taxon>Pseudomonadati</taxon>
        <taxon>Pseudomonadota</taxon>
        <taxon>Betaproteobacteria</taxon>
        <taxon>Neisseriales</taxon>
        <taxon>Neisseriaceae</taxon>
        <taxon>Neisseria</taxon>
    </lineage>
</organism>
<dbReference type="Proteomes" id="UP000003019">
    <property type="component" value="Unassembled WGS sequence"/>
</dbReference>
<proteinExistence type="predicted"/>
<dbReference type="RefSeq" id="WP_009118363.1">
    <property type="nucleotide sequence ID" value="NZ_JH164926.1"/>
</dbReference>
<gene>
    <name evidence="2" type="ORF">HMPREF9371_0669</name>
</gene>
<name>G4CGD0_9NEIS</name>
<dbReference type="AlphaFoldDB" id="G4CGD0"/>
<keyword evidence="1" id="KW-0732">Signal</keyword>
<reference evidence="2 3" key="1">
    <citation type="submission" date="2011-05" db="EMBL/GenBank/DDBJ databases">
        <authorList>
            <person name="Muzny D."/>
            <person name="Qin X."/>
            <person name="Deng J."/>
            <person name="Jiang H."/>
            <person name="Liu Y."/>
            <person name="Qu J."/>
            <person name="Song X.-Z."/>
            <person name="Zhang L."/>
            <person name="Thornton R."/>
            <person name="Coyle M."/>
            <person name="Francisco L."/>
            <person name="Jackson L."/>
            <person name="Javaid M."/>
            <person name="Korchina V."/>
            <person name="Kovar C."/>
            <person name="Mata R."/>
            <person name="Mathew T."/>
            <person name="Ngo R."/>
            <person name="Nguyen L."/>
            <person name="Nguyen N."/>
            <person name="Okwuonu G."/>
            <person name="Ongeri F."/>
            <person name="Pham C."/>
            <person name="Simmons D."/>
            <person name="Wilczek-Boney K."/>
            <person name="Hale W."/>
            <person name="Jakkamsetti A."/>
            <person name="Pham P."/>
            <person name="Ruth R."/>
            <person name="San Lucas F."/>
            <person name="Warren J."/>
            <person name="Zhang J."/>
            <person name="Zhao Z."/>
            <person name="Zhou C."/>
            <person name="Zhu D."/>
            <person name="Lee S."/>
            <person name="Bess C."/>
            <person name="Blankenburg K."/>
            <person name="Forbes L."/>
            <person name="Fu Q."/>
            <person name="Gubbala S."/>
            <person name="Hirani K."/>
            <person name="Jayaseelan J.C."/>
            <person name="Lara F."/>
            <person name="Munidasa M."/>
            <person name="Palculict T."/>
            <person name="Patil S."/>
            <person name="Pu L.-L."/>
            <person name="Saada N."/>
            <person name="Tang L."/>
            <person name="Weissenberger G."/>
            <person name="Zhu Y."/>
            <person name="Hemphill L."/>
            <person name="Shang Y."/>
            <person name="Youmans B."/>
            <person name="Ayvaz T."/>
            <person name="Ross M."/>
            <person name="Santibanez J."/>
            <person name="Aqrawi P."/>
            <person name="Gross S."/>
            <person name="Joshi V."/>
            <person name="Fowler G."/>
            <person name="Nazareth L."/>
            <person name="Reid J."/>
            <person name="Worley K."/>
            <person name="Petrosino J."/>
            <person name="Highlander S."/>
            <person name="Gibbs R."/>
        </authorList>
    </citation>
    <scope>NUCLEOTIDE SEQUENCE [LARGE SCALE GENOMIC DNA]</scope>
    <source>
        <strain evidence="2 3">871</strain>
    </source>
</reference>
<keyword evidence="3" id="KW-1185">Reference proteome</keyword>
<dbReference type="STRING" id="1032488.HMPREF9371_0669"/>
<feature type="signal peptide" evidence="1">
    <location>
        <begin position="1"/>
        <end position="20"/>
    </location>
</feature>
<dbReference type="OrthoDB" id="8774604at2"/>
<comment type="caution">
    <text evidence="2">The sequence shown here is derived from an EMBL/GenBank/DDBJ whole genome shotgun (WGS) entry which is preliminary data.</text>
</comment>
<dbReference type="HOGENOM" id="CLU_115771_0_0_4"/>
<evidence type="ECO:0000313" key="2">
    <source>
        <dbReference type="EMBL" id="EGY53178.1"/>
    </source>
</evidence>
<accession>G4CGD0</accession>
<evidence type="ECO:0000256" key="1">
    <source>
        <dbReference type="SAM" id="SignalP"/>
    </source>
</evidence>
<dbReference type="EMBL" id="AGAY01000022">
    <property type="protein sequence ID" value="EGY53178.1"/>
    <property type="molecule type" value="Genomic_DNA"/>
</dbReference>
<dbReference type="PATRIC" id="fig|1032488.3.peg.607"/>
<evidence type="ECO:0008006" key="4">
    <source>
        <dbReference type="Google" id="ProtNLM"/>
    </source>
</evidence>